<dbReference type="RefSeq" id="WP_089336350.1">
    <property type="nucleotide sequence ID" value="NZ_FZNO01000009.1"/>
</dbReference>
<evidence type="ECO:0000313" key="1">
    <source>
        <dbReference type="EMBL" id="SNR48168.1"/>
    </source>
</evidence>
<accession>A0A238WP29</accession>
<name>A0A238WP29_9ACTN</name>
<reference evidence="1 2" key="1">
    <citation type="submission" date="2017-06" db="EMBL/GenBank/DDBJ databases">
        <authorList>
            <person name="Kim H.J."/>
            <person name="Triplett B.A."/>
        </authorList>
    </citation>
    <scope>NUCLEOTIDE SEQUENCE [LARGE SCALE GENOMIC DNA]</scope>
    <source>
        <strain evidence="1 2">DSM 44272</strain>
    </source>
</reference>
<dbReference type="InterPro" id="IPR021373">
    <property type="entry name" value="DUF2993"/>
</dbReference>
<protein>
    <recommendedName>
        <fullName evidence="3">DUF2993 domain-containing protein</fullName>
    </recommendedName>
</protein>
<sequence>MRALVVVAVLLLGLTVVLDRVAVGVAEDRVATELPAEGALQDAPEVDIAGFPFLTQAVGGSYDDVRISLTAADLGQPEGTRADLFLQGVHVPLSAALSGSVREVPVDRIDGTATLPYPLLAAQLGADTEVAREGDRLRITRTVEVLGRQLRLTAVGRVELEGGELVVDVQEADGAGVKVPGFVLDRAVDLLDLRYPVPPLPFGLQVTSVRPAAEGVDVELQAVNTVLTAE</sequence>
<dbReference type="AlphaFoldDB" id="A0A238WP29"/>
<evidence type="ECO:0008006" key="3">
    <source>
        <dbReference type="Google" id="ProtNLM"/>
    </source>
</evidence>
<keyword evidence="2" id="KW-1185">Reference proteome</keyword>
<evidence type="ECO:0000313" key="2">
    <source>
        <dbReference type="Proteomes" id="UP000198403"/>
    </source>
</evidence>
<dbReference type="EMBL" id="FZNO01000009">
    <property type="protein sequence ID" value="SNR48168.1"/>
    <property type="molecule type" value="Genomic_DNA"/>
</dbReference>
<gene>
    <name evidence="1" type="ORF">SAMN06272737_1094</name>
</gene>
<dbReference type="Proteomes" id="UP000198403">
    <property type="component" value="Unassembled WGS sequence"/>
</dbReference>
<proteinExistence type="predicted"/>
<dbReference type="Pfam" id="PF11209">
    <property type="entry name" value="LmeA"/>
    <property type="match status" value="1"/>
</dbReference>
<organism evidence="1 2">
    <name type="scientific">Blastococcus mobilis</name>
    <dbReference type="NCBI Taxonomy" id="1938746"/>
    <lineage>
        <taxon>Bacteria</taxon>
        <taxon>Bacillati</taxon>
        <taxon>Actinomycetota</taxon>
        <taxon>Actinomycetes</taxon>
        <taxon>Geodermatophilales</taxon>
        <taxon>Geodermatophilaceae</taxon>
        <taxon>Blastococcus</taxon>
    </lineage>
</organism>
<dbReference type="OrthoDB" id="3215846at2"/>